<gene>
    <name evidence="2" type="ORF">ACFR9S_01050</name>
</gene>
<dbReference type="AlphaFoldDB" id="A0ABD6B2B7"/>
<dbReference type="InterPro" id="IPR025904">
    <property type="entry name" value="Tubulin-like"/>
</dbReference>
<evidence type="ECO:0000313" key="3">
    <source>
        <dbReference type="Proteomes" id="UP001597111"/>
    </source>
</evidence>
<feature type="region of interest" description="Disordered" evidence="1">
    <location>
        <begin position="907"/>
        <end position="932"/>
    </location>
</feature>
<feature type="region of interest" description="Disordered" evidence="1">
    <location>
        <begin position="1006"/>
        <end position="1033"/>
    </location>
</feature>
<organism evidence="2 3">
    <name type="scientific">Halolamina salina</name>
    <dbReference type="NCBI Taxonomy" id="1220023"/>
    <lineage>
        <taxon>Archaea</taxon>
        <taxon>Methanobacteriati</taxon>
        <taxon>Methanobacteriota</taxon>
        <taxon>Stenosarchaea group</taxon>
        <taxon>Halobacteria</taxon>
        <taxon>Halobacteriales</taxon>
        <taxon>Haloferacaceae</taxon>
    </lineage>
</organism>
<feature type="compositionally biased region" description="Basic and acidic residues" evidence="1">
    <location>
        <begin position="915"/>
        <end position="926"/>
    </location>
</feature>
<comment type="caution">
    <text evidence="2">The sequence shown here is derived from an EMBL/GenBank/DDBJ whole genome shotgun (WGS) entry which is preliminary data.</text>
</comment>
<evidence type="ECO:0000313" key="2">
    <source>
        <dbReference type="EMBL" id="MFD1524888.1"/>
    </source>
</evidence>
<dbReference type="EMBL" id="JBHUDH010000008">
    <property type="protein sequence ID" value="MFD1524888.1"/>
    <property type="molecule type" value="Genomic_DNA"/>
</dbReference>
<name>A0ABD6B2B7_9EURY</name>
<accession>A0ABD6B2B7</accession>
<proteinExistence type="predicted"/>
<reference evidence="2 3" key="1">
    <citation type="journal article" date="2019" name="Int. J. Syst. Evol. Microbiol.">
        <title>The Global Catalogue of Microorganisms (GCM) 10K type strain sequencing project: providing services to taxonomists for standard genome sequencing and annotation.</title>
        <authorList>
            <consortium name="The Broad Institute Genomics Platform"/>
            <consortium name="The Broad Institute Genome Sequencing Center for Infectious Disease"/>
            <person name="Wu L."/>
            <person name="Ma J."/>
        </authorList>
    </citation>
    <scope>NUCLEOTIDE SEQUENCE [LARGE SCALE GENOMIC DNA]</scope>
    <source>
        <strain evidence="2 3">CGMCC 1.12285</strain>
    </source>
</reference>
<dbReference type="InterPro" id="IPR036525">
    <property type="entry name" value="Tubulin/FtsZ_GTPase_sf"/>
</dbReference>
<sequence length="1178" mass="133108">MGRCETPDTLIGVGGGGSRIVYKFMEQDWILEDVLDTENYERDEPGNLEAYTVDTAVSDNWHDERYGPIDEKIKSLLDERGLNEELNNVGIEQRNLVESIPNSWLKRNDDQTGNIATPGTVRDLLNRRQMNNWWLEEGKNPLSHVERQGFDGGVYRRRAVSKAMYHINEEHGESVVPNNPGSTAMVTTLSGGTGSGVFIDLAQDLDARTIDLFAVIPSKGEKKEEKTNAFAALSELEYLWLNDETPFRTVTLIPYVGSVNDDDFEMAAVRSILAHQNGMIGGNLFTSLDPSNQNGPPEFAGFSMAVPYTMEYEVDQRESAREEIEETLSAKRAELTDEKYLYEAVEEYLEENFSSALEEVGTEISTEPVKEQAMELRNRYERVRDELLTDDGLRVAGLEEARQAIREELPVQEGADIVDDYEEPENALRVDVPDDDPEPEVSRRFIDRATERALIDPTTIDNEGELGYMLASVVGQEIDNIQTRYELWQKIAAITQENLDDSHALNDMQARTVRDILQDIVLSSDERRAYRDIQNPTFSETLDQIRTAKDQLVKEHQEITSLRDHVGEKVDSHIQSWRQDVQNDAAHVGSVNEHRDDIVSLIDDLESAIENRISTINDAVTEEGMRGSLGFNSFETLNQKLDAVDAERIDGDGIEEALGLIADMKTAVLEHNSGILPGRPDKSAEFSNKYRELQNLGDWFTVNPQRNGGDVRDPFNCVFNRSTIQRESEIDRSKRTALDRIVEAFDEQFTEGGTLITFGPEDLTVDDPAVDMTVPMDREPSALRDQLERDLETSDAVMASTMLNEVMPVEVSGTDGGTVSHELYERYVDPFDSEVERVRKELQSYGGNDIVEDDGTIEALNRLRAISGSYKEVEDDLSVPEVTPPEEDGETYGRDFAQRYEGIYGFDIQPSVPNDGDHPYLRRGETNPEDLISSPRSIEESAVLENHEDEIFSFFANSLEDMYNNRYGRAPINNLSPRALNDQSSAPEYEGLRYIPVFMSRALEDVGDVSSPSKDSKHPRIRDKLGDGGSRGDGLKLTINENTYAEEQHDIGGPDEISMVTFIAGLTLDNLSVLTDRDGYQRTYETVSQDIKFIPTHHTVGIDGKWQYWPTLHEWTREFEDDTKYGAYVFRDELRPLDRDKELITHMNDDSIEEVTEILNGMFDTGRFNGMDVEAEQN</sequence>
<dbReference type="Pfam" id="PF13809">
    <property type="entry name" value="Tubulin_2"/>
    <property type="match status" value="1"/>
</dbReference>
<evidence type="ECO:0000256" key="1">
    <source>
        <dbReference type="SAM" id="MobiDB-lite"/>
    </source>
</evidence>
<dbReference type="SUPFAM" id="SSF52490">
    <property type="entry name" value="Tubulin nucleotide-binding domain-like"/>
    <property type="match status" value="1"/>
</dbReference>
<protein>
    <submittedName>
        <fullName evidence="2">Tubulin-like doman-containing protein</fullName>
    </submittedName>
</protein>
<dbReference type="Proteomes" id="UP001597111">
    <property type="component" value="Unassembled WGS sequence"/>
</dbReference>
<feature type="compositionally biased region" description="Basic and acidic residues" evidence="1">
    <location>
        <begin position="1014"/>
        <end position="1026"/>
    </location>
</feature>
<dbReference type="Gene3D" id="3.40.50.1440">
    <property type="entry name" value="Tubulin/FtsZ, GTPase domain"/>
    <property type="match status" value="1"/>
</dbReference>
<keyword evidence="3" id="KW-1185">Reference proteome</keyword>
<dbReference type="RefSeq" id="WP_379730977.1">
    <property type="nucleotide sequence ID" value="NZ_JBHSWZ010000040.1"/>
</dbReference>